<dbReference type="EMBL" id="PCRS01000030">
    <property type="protein sequence ID" value="PIP24892.1"/>
    <property type="molecule type" value="Genomic_DNA"/>
</dbReference>
<reference evidence="2 3" key="1">
    <citation type="submission" date="2017-09" db="EMBL/GenBank/DDBJ databases">
        <title>Depth-based differentiation of microbial function through sediment-hosted aquifers and enrichment of novel symbionts in the deep terrestrial subsurface.</title>
        <authorList>
            <person name="Probst A.J."/>
            <person name="Ladd B."/>
            <person name="Jarett J.K."/>
            <person name="Geller-Mcgrath D.E."/>
            <person name="Sieber C.M."/>
            <person name="Emerson J.B."/>
            <person name="Anantharaman K."/>
            <person name="Thomas B.C."/>
            <person name="Malmstrom R."/>
            <person name="Stieglmeier M."/>
            <person name="Klingl A."/>
            <person name="Woyke T."/>
            <person name="Ryan C.M."/>
            <person name="Banfield J.F."/>
        </authorList>
    </citation>
    <scope>NUCLEOTIDE SEQUENCE [LARGE SCALE GENOMIC DNA]</scope>
    <source>
        <strain evidence="2">CG23_combo_of_CG06-09_8_20_14_all_36_12</strain>
    </source>
</reference>
<name>A0A2G9Z093_9BACT</name>
<evidence type="ECO:0000256" key="1">
    <source>
        <dbReference type="SAM" id="Phobius"/>
    </source>
</evidence>
<feature type="non-terminal residue" evidence="2">
    <location>
        <position position="1"/>
    </location>
</feature>
<keyword evidence="1" id="KW-1133">Transmembrane helix</keyword>
<comment type="caution">
    <text evidence="2">The sequence shown here is derived from an EMBL/GenBank/DDBJ whole genome shotgun (WGS) entry which is preliminary data.</text>
</comment>
<organism evidence="2 3">
    <name type="scientific">Candidatus Nealsonbacteria bacterium CG23_combo_of_CG06-09_8_20_14_all_36_12</name>
    <dbReference type="NCBI Taxonomy" id="1974718"/>
    <lineage>
        <taxon>Bacteria</taxon>
        <taxon>Candidatus Nealsoniibacteriota</taxon>
    </lineage>
</organism>
<proteinExistence type="predicted"/>
<evidence type="ECO:0000313" key="2">
    <source>
        <dbReference type="EMBL" id="PIP24892.1"/>
    </source>
</evidence>
<evidence type="ECO:0008006" key="4">
    <source>
        <dbReference type="Google" id="ProtNLM"/>
    </source>
</evidence>
<feature type="transmembrane region" description="Helical" evidence="1">
    <location>
        <begin position="102"/>
        <end position="120"/>
    </location>
</feature>
<feature type="transmembrane region" description="Helical" evidence="1">
    <location>
        <begin position="132"/>
        <end position="149"/>
    </location>
</feature>
<gene>
    <name evidence="2" type="ORF">COX34_01770</name>
</gene>
<dbReference type="Proteomes" id="UP000228681">
    <property type="component" value="Unassembled WGS sequence"/>
</dbReference>
<keyword evidence="1" id="KW-0812">Transmembrane</keyword>
<keyword evidence="1" id="KW-0472">Membrane</keyword>
<dbReference type="AlphaFoldDB" id="A0A2G9Z093"/>
<protein>
    <recommendedName>
        <fullName evidence="4">CDP-alcohol phosphatidyltransferase</fullName>
    </recommendedName>
</protein>
<sequence>TFLRLIIPISILRYPLGGFIACLALDTFDAPLVDIIARQGALFGGGFIDYHLIDKWLDLYFLFFAFLSSLKWQNSFAKKAAISLFSLRSLGVILFSLTKLRIFLFFFPNIFEFFYLYYLISKRYFPRFLPTSLLKLLIILIILGIPKLFEEYFIHIKQLKLVEVIELLTPFKIPAPTIWEWLKTLF</sequence>
<evidence type="ECO:0000313" key="3">
    <source>
        <dbReference type="Proteomes" id="UP000228681"/>
    </source>
</evidence>
<accession>A0A2G9Z093</accession>